<dbReference type="Proteomes" id="UP000230775">
    <property type="component" value="Unassembled WGS sequence"/>
</dbReference>
<reference evidence="8" key="1">
    <citation type="submission" date="2017-09" db="EMBL/GenBank/DDBJ databases">
        <title>Depth-based differentiation of microbial function through sediment-hosted aquifers and enrichment of novel symbionts in the deep terrestrial subsurface.</title>
        <authorList>
            <person name="Probst A.J."/>
            <person name="Ladd B."/>
            <person name="Jarett J.K."/>
            <person name="Geller-Mcgrath D.E."/>
            <person name="Sieber C.M.K."/>
            <person name="Emerson J.B."/>
            <person name="Anantharaman K."/>
            <person name="Thomas B.C."/>
            <person name="Malmstrom R."/>
            <person name="Stieglmeier M."/>
            <person name="Klingl A."/>
            <person name="Woyke T."/>
            <person name="Ryan C.M."/>
            <person name="Banfield J.F."/>
        </authorList>
    </citation>
    <scope>NUCLEOTIDE SEQUENCE [LARGE SCALE GENOMIC DNA]</scope>
</reference>
<evidence type="ECO:0000256" key="4">
    <source>
        <dbReference type="ARBA" id="ARBA00022989"/>
    </source>
</evidence>
<keyword evidence="3 6" id="KW-0812">Transmembrane</keyword>
<proteinExistence type="predicted"/>
<feature type="transmembrane region" description="Helical" evidence="6">
    <location>
        <begin position="248"/>
        <end position="271"/>
    </location>
</feature>
<gene>
    <name evidence="7" type="ORF">COT64_00340</name>
</gene>
<sequence>MSHSRIIINTVSQAAGRILVVLTSLLLTAILTRSFGASGYGNYVFLSSVVLVFVGLSDLGTTTIGVKTSIQDKERAKTVFNNVLGLRLILSIILFLIFNLLVFVLPQFEGIRQPAFIASLVVPFLILKTTSQAVLQTSLRLDLSSLSEVFSSLLLLIPVVLFFLLKKAFPLSSLMLFWVISSFFSGVIAFFLSKRYLKLKIALHKTEIKKILMESLPLGAYFLIYAAYDRGIDSFVLKTFRPSNEVGYYGLAYKVHGNLVLGAAFLMNSLFPVIASLKKDSPALKQIYEKIITFLLICGFFILITGLFLSPFIINVLAGQTFNASITILRVLLVATLISYLNHLTGYLMVCLSEQKKLLAFSVVVFFVNLILNLLFIPRFSFMAAAWVTVLSELIIFILTSIHLSRKYLLSYSLSAFVRNFKILLREKEKFFD</sequence>
<comment type="subcellular location">
    <subcellularLocation>
        <location evidence="1">Cell membrane</location>
        <topology evidence="1">Multi-pass membrane protein</topology>
    </subcellularLocation>
</comment>
<dbReference type="InterPro" id="IPR002797">
    <property type="entry name" value="Polysacc_synth"/>
</dbReference>
<dbReference type="PANTHER" id="PTHR30250:SF11">
    <property type="entry name" value="O-ANTIGEN TRANSPORTER-RELATED"/>
    <property type="match status" value="1"/>
</dbReference>
<feature type="transmembrane region" description="Helical" evidence="6">
    <location>
        <begin position="46"/>
        <end position="66"/>
    </location>
</feature>
<keyword evidence="5 6" id="KW-0472">Membrane</keyword>
<feature type="transmembrane region" description="Helical" evidence="6">
    <location>
        <begin position="384"/>
        <end position="404"/>
    </location>
</feature>
<evidence type="ECO:0000256" key="3">
    <source>
        <dbReference type="ARBA" id="ARBA00022692"/>
    </source>
</evidence>
<accession>A0A2H0WQH6</accession>
<organism evidence="7 8">
    <name type="scientific">Candidatus Shapirobacteria bacterium CG09_land_8_20_14_0_10_39_12</name>
    <dbReference type="NCBI Taxonomy" id="1974885"/>
    <lineage>
        <taxon>Bacteria</taxon>
        <taxon>Candidatus Shapironibacteriota</taxon>
    </lineage>
</organism>
<protein>
    <submittedName>
        <fullName evidence="7">Uncharacterized protein</fullName>
    </submittedName>
</protein>
<dbReference type="GO" id="GO:0005886">
    <property type="term" value="C:plasma membrane"/>
    <property type="evidence" value="ECO:0007669"/>
    <property type="project" value="UniProtKB-SubCell"/>
</dbReference>
<evidence type="ECO:0000313" key="8">
    <source>
        <dbReference type="Proteomes" id="UP000230775"/>
    </source>
</evidence>
<evidence type="ECO:0000313" key="7">
    <source>
        <dbReference type="EMBL" id="PIS14881.1"/>
    </source>
</evidence>
<evidence type="ECO:0000256" key="1">
    <source>
        <dbReference type="ARBA" id="ARBA00004651"/>
    </source>
</evidence>
<dbReference type="Pfam" id="PF01943">
    <property type="entry name" value="Polysacc_synt"/>
    <property type="match status" value="1"/>
</dbReference>
<dbReference type="AlphaFoldDB" id="A0A2H0WQH6"/>
<dbReference type="EMBL" id="PEZI01000007">
    <property type="protein sequence ID" value="PIS14881.1"/>
    <property type="molecule type" value="Genomic_DNA"/>
</dbReference>
<keyword evidence="2" id="KW-1003">Cell membrane</keyword>
<evidence type="ECO:0000256" key="6">
    <source>
        <dbReference type="SAM" id="Phobius"/>
    </source>
</evidence>
<dbReference type="PANTHER" id="PTHR30250">
    <property type="entry name" value="PST FAMILY PREDICTED COLANIC ACID TRANSPORTER"/>
    <property type="match status" value="1"/>
</dbReference>
<evidence type="ECO:0000256" key="5">
    <source>
        <dbReference type="ARBA" id="ARBA00023136"/>
    </source>
</evidence>
<feature type="transmembrane region" description="Helical" evidence="6">
    <location>
        <begin position="326"/>
        <end position="351"/>
    </location>
</feature>
<feature type="transmembrane region" description="Helical" evidence="6">
    <location>
        <begin position="291"/>
        <end position="314"/>
    </location>
</feature>
<feature type="transmembrane region" description="Helical" evidence="6">
    <location>
        <begin position="171"/>
        <end position="191"/>
    </location>
</feature>
<feature type="transmembrane region" description="Helical" evidence="6">
    <location>
        <begin position="358"/>
        <end position="378"/>
    </location>
</feature>
<feature type="transmembrane region" description="Helical" evidence="6">
    <location>
        <begin position="111"/>
        <end position="127"/>
    </location>
</feature>
<name>A0A2H0WQH6_9BACT</name>
<evidence type="ECO:0000256" key="2">
    <source>
        <dbReference type="ARBA" id="ARBA00022475"/>
    </source>
</evidence>
<comment type="caution">
    <text evidence="7">The sequence shown here is derived from an EMBL/GenBank/DDBJ whole genome shotgun (WGS) entry which is preliminary data.</text>
</comment>
<feature type="transmembrane region" description="Helical" evidence="6">
    <location>
        <begin position="148"/>
        <end position="165"/>
    </location>
</feature>
<keyword evidence="4 6" id="KW-1133">Transmembrane helix</keyword>
<dbReference type="InterPro" id="IPR050833">
    <property type="entry name" value="Poly_Biosynth_Transport"/>
</dbReference>
<feature type="transmembrane region" description="Helical" evidence="6">
    <location>
        <begin position="86"/>
        <end position="105"/>
    </location>
</feature>